<dbReference type="Proteomes" id="UP000255425">
    <property type="component" value="Unassembled WGS sequence"/>
</dbReference>
<evidence type="ECO:0000313" key="12">
    <source>
        <dbReference type="EMBL" id="SUM73334.1"/>
    </source>
</evidence>
<feature type="transmembrane region" description="Helical" evidence="10">
    <location>
        <begin position="206"/>
        <end position="226"/>
    </location>
</feature>
<feature type="transmembrane region" description="Helical" evidence="10">
    <location>
        <begin position="451"/>
        <end position="477"/>
    </location>
</feature>
<feature type="transmembrane region" description="Helical" evidence="10">
    <location>
        <begin position="70"/>
        <end position="97"/>
    </location>
</feature>
<dbReference type="GO" id="GO:0005886">
    <property type="term" value="C:plasma membrane"/>
    <property type="evidence" value="ECO:0007669"/>
    <property type="project" value="UniProtKB-SubCell"/>
</dbReference>
<feature type="transmembrane region" description="Helical" evidence="10">
    <location>
        <begin position="6"/>
        <end position="24"/>
    </location>
</feature>
<evidence type="ECO:0000256" key="4">
    <source>
        <dbReference type="ARBA" id="ARBA00022475"/>
    </source>
</evidence>
<feature type="transmembrane region" description="Helical" evidence="10">
    <location>
        <begin position="164"/>
        <end position="186"/>
    </location>
</feature>
<gene>
    <name evidence="12" type="primary">mnhD1</name>
    <name evidence="12" type="ORF">NCTC11807_02099</name>
</gene>
<name>A0A380H8R8_9STAP</name>
<keyword evidence="12" id="KW-0560">Oxidoreductase</keyword>
<dbReference type="GO" id="GO:0042773">
    <property type="term" value="P:ATP synthesis coupled electron transport"/>
    <property type="evidence" value="ECO:0007669"/>
    <property type="project" value="InterPro"/>
</dbReference>
<feature type="transmembrane region" description="Helical" evidence="10">
    <location>
        <begin position="33"/>
        <end position="50"/>
    </location>
</feature>
<evidence type="ECO:0000256" key="8">
    <source>
        <dbReference type="ARBA" id="ARBA00023136"/>
    </source>
</evidence>
<feature type="transmembrane region" description="Helical" evidence="10">
    <location>
        <begin position="109"/>
        <end position="126"/>
    </location>
</feature>
<comment type="subcellular location">
    <subcellularLocation>
        <location evidence="1">Cell membrane</location>
        <topology evidence="1">Multi-pass membrane protein</topology>
    </subcellularLocation>
    <subcellularLocation>
        <location evidence="9">Membrane</location>
        <topology evidence="9">Multi-pass membrane protein</topology>
    </subcellularLocation>
</comment>
<evidence type="ECO:0000259" key="11">
    <source>
        <dbReference type="Pfam" id="PF00361"/>
    </source>
</evidence>
<keyword evidence="13" id="KW-1185">Reference proteome</keyword>
<reference evidence="12 13" key="1">
    <citation type="submission" date="2018-06" db="EMBL/GenBank/DDBJ databases">
        <authorList>
            <consortium name="Pathogen Informatics"/>
            <person name="Doyle S."/>
        </authorList>
    </citation>
    <scope>NUCLEOTIDE SEQUENCE [LARGE SCALE GENOMIC DNA]</scope>
    <source>
        <strain evidence="12 13">NCTC11807</strain>
    </source>
</reference>
<evidence type="ECO:0000256" key="6">
    <source>
        <dbReference type="ARBA" id="ARBA00022989"/>
    </source>
</evidence>
<proteinExistence type="inferred from homology"/>
<evidence type="ECO:0000256" key="2">
    <source>
        <dbReference type="ARBA" id="ARBA00005346"/>
    </source>
</evidence>
<dbReference type="PRINTS" id="PR01437">
    <property type="entry name" value="NUOXDRDTASE4"/>
</dbReference>
<feature type="transmembrane region" description="Helical" evidence="10">
    <location>
        <begin position="407"/>
        <end position="431"/>
    </location>
</feature>
<dbReference type="Pfam" id="PF00361">
    <property type="entry name" value="Proton_antipo_M"/>
    <property type="match status" value="1"/>
</dbReference>
<keyword evidence="5 9" id="KW-0812">Transmembrane</keyword>
<feature type="transmembrane region" description="Helical" evidence="10">
    <location>
        <begin position="304"/>
        <end position="324"/>
    </location>
</feature>
<dbReference type="InterPro" id="IPR050586">
    <property type="entry name" value="CPA3_Na-H_Antiporter_D"/>
</dbReference>
<feature type="transmembrane region" description="Helical" evidence="10">
    <location>
        <begin position="273"/>
        <end position="297"/>
    </location>
</feature>
<keyword evidence="8 10" id="KW-0472">Membrane</keyword>
<dbReference type="GO" id="GO:0015297">
    <property type="term" value="F:antiporter activity"/>
    <property type="evidence" value="ECO:0007669"/>
    <property type="project" value="UniProtKB-KW"/>
</dbReference>
<evidence type="ECO:0000256" key="9">
    <source>
        <dbReference type="RuleBase" id="RU000320"/>
    </source>
</evidence>
<dbReference type="PANTHER" id="PTHR42703:SF1">
    <property type="entry name" value="NA(+)_H(+) ANTIPORTER SUBUNIT D1"/>
    <property type="match status" value="1"/>
</dbReference>
<dbReference type="EC" id="1.6.5.3" evidence="12"/>
<dbReference type="GO" id="GO:0016491">
    <property type="term" value="F:oxidoreductase activity"/>
    <property type="evidence" value="ECO:0007669"/>
    <property type="project" value="UniProtKB-KW"/>
</dbReference>
<feature type="transmembrane region" description="Helical" evidence="10">
    <location>
        <begin position="330"/>
        <end position="352"/>
    </location>
</feature>
<dbReference type="NCBIfam" id="NF005818">
    <property type="entry name" value="PRK07691.1"/>
    <property type="match status" value="1"/>
</dbReference>
<dbReference type="PANTHER" id="PTHR42703">
    <property type="entry name" value="NADH DEHYDROGENASE"/>
    <property type="match status" value="1"/>
</dbReference>
<accession>A0A380H8R8</accession>
<feature type="transmembrane region" description="Helical" evidence="10">
    <location>
        <begin position="372"/>
        <end position="395"/>
    </location>
</feature>
<keyword evidence="3" id="KW-0813">Transport</keyword>
<dbReference type="GeneID" id="63935945"/>
<evidence type="ECO:0000256" key="5">
    <source>
        <dbReference type="ARBA" id="ARBA00022692"/>
    </source>
</evidence>
<comment type="similarity">
    <text evidence="2">Belongs to the CPA3 antiporters (TC 2.A.63) subunit D family.</text>
</comment>
<sequence length="498" mass="55260">MIESNLLVLTLVIPIVTAILLIFVGKRPIIKRYVALIGAILTLIVAFINLKHVLRDGPLKVELGSWKAPYSIVFVLDIFSALLIITSIIITILVILYSYRSIGVDRERYYYYFSIMFMLIGIIGAFTTGDIFNLFVFFEVFLMSSYCLLVIGTTKIQLQETIKYILVNVVSSSFFVMGVAVLYSVVGTLNLAHISERVSQLSVHDSGLVNIVFILFIFVFATKAGVFPMYVWLPGAYYAPPVAIITFFGALLTKVGVYAIARTLSLFFNNSVSFSHYIILFLALLTIVFGCVGAVAYYDTKKIILYNIMIAVGVILVGIAMMNQTGMMGAIYYTLHDMLVKASLFLLIGVMYKITKTTDLRQFGGLIKGYPILGWTFFIAALSLAGIPPFSGFYGKFYIVRATFEKGFYLSGIVVLLSSLVVLYSVIRIFLKGFFGKVKGYEVTHQVNVKYLTTIAVVSTVITVIFGLSANMLFPIIKDGTQTFVNPSIYIHSVLGGK</sequence>
<protein>
    <submittedName>
        <fullName evidence="12">Monovalent cation/H+ antiporter subunit D</fullName>
        <ecNumber evidence="12">1.6.5.3</ecNumber>
    </submittedName>
</protein>
<dbReference type="AlphaFoldDB" id="A0A380H8R8"/>
<keyword evidence="7" id="KW-0406">Ion transport</keyword>
<evidence type="ECO:0000256" key="10">
    <source>
        <dbReference type="SAM" id="Phobius"/>
    </source>
</evidence>
<keyword evidence="4" id="KW-1003">Cell membrane</keyword>
<dbReference type="EMBL" id="UHDZ01000001">
    <property type="protein sequence ID" value="SUM73334.1"/>
    <property type="molecule type" value="Genomic_DNA"/>
</dbReference>
<evidence type="ECO:0000256" key="7">
    <source>
        <dbReference type="ARBA" id="ARBA00023065"/>
    </source>
</evidence>
<dbReference type="InterPro" id="IPR003918">
    <property type="entry name" value="NADH_UbQ_OxRdtase"/>
</dbReference>
<feature type="transmembrane region" description="Helical" evidence="10">
    <location>
        <begin position="238"/>
        <end position="261"/>
    </location>
</feature>
<dbReference type="InterPro" id="IPR001750">
    <property type="entry name" value="ND/Mrp_TM"/>
</dbReference>
<keyword evidence="6 10" id="KW-1133">Transmembrane helix</keyword>
<feature type="domain" description="NADH:quinone oxidoreductase/Mrp antiporter transmembrane" evidence="11">
    <location>
        <begin position="130"/>
        <end position="417"/>
    </location>
</feature>
<evidence type="ECO:0000256" key="3">
    <source>
        <dbReference type="ARBA" id="ARBA00022449"/>
    </source>
</evidence>
<keyword evidence="3" id="KW-0050">Antiport</keyword>
<evidence type="ECO:0000256" key="1">
    <source>
        <dbReference type="ARBA" id="ARBA00004651"/>
    </source>
</evidence>
<feature type="transmembrane region" description="Helical" evidence="10">
    <location>
        <begin position="132"/>
        <end position="152"/>
    </location>
</feature>
<organism evidence="12 13">
    <name type="scientific">Staphylococcus saccharolyticus</name>
    <dbReference type="NCBI Taxonomy" id="33028"/>
    <lineage>
        <taxon>Bacteria</taxon>
        <taxon>Bacillati</taxon>
        <taxon>Bacillota</taxon>
        <taxon>Bacilli</taxon>
        <taxon>Bacillales</taxon>
        <taxon>Staphylococcaceae</taxon>
        <taxon>Staphylococcus</taxon>
    </lineage>
</organism>
<dbReference type="RefSeq" id="WP_115313714.1">
    <property type="nucleotide sequence ID" value="NZ_CP066042.1"/>
</dbReference>
<evidence type="ECO:0000313" key="13">
    <source>
        <dbReference type="Proteomes" id="UP000255425"/>
    </source>
</evidence>
<dbReference type="GO" id="GO:0008137">
    <property type="term" value="F:NADH dehydrogenase (ubiquinone) activity"/>
    <property type="evidence" value="ECO:0007669"/>
    <property type="project" value="InterPro"/>
</dbReference>